<sequence length="258" mass="28831">MVVDVELPRDVPTLTSGPVTLRAARAEDADGVVEQCQDPLSTRWTTVPLGYTRDDALDFLTRVIPEGWRSGSSFTFVVDVAGDDGVPRFAGTISLRDEGDRRAEVAYGAHPRARGRGAMGTAVRLLLEWGFAERGLRTVVWWANRGNWASRKLAWRLGFTFGGELLQWLPQRGELVDGWVGTLRAGDPLEPRHPWYDVPRLVGSAVVLRPHRDSDVPRLVEGAADPVLQQWLGQFPQPYRVEHAEQFRDTSLERQARG</sequence>
<dbReference type="Gene3D" id="3.40.630.30">
    <property type="match status" value="2"/>
</dbReference>
<dbReference type="GO" id="GO:0008999">
    <property type="term" value="F:protein-N-terminal-alanine acetyltransferase activity"/>
    <property type="evidence" value="ECO:0007669"/>
    <property type="project" value="TreeGrafter"/>
</dbReference>
<name>A0A6J4LAG2_9ACTN</name>
<dbReference type="PANTHER" id="PTHR43441">
    <property type="entry name" value="RIBOSOMAL-PROTEIN-SERINE ACETYLTRANSFERASE"/>
    <property type="match status" value="1"/>
</dbReference>
<dbReference type="InterPro" id="IPR000182">
    <property type="entry name" value="GNAT_dom"/>
</dbReference>
<dbReference type="InterPro" id="IPR016181">
    <property type="entry name" value="Acyl_CoA_acyltransferase"/>
</dbReference>
<organism evidence="2">
    <name type="scientific">uncultured Nocardioidaceae bacterium</name>
    <dbReference type="NCBI Taxonomy" id="253824"/>
    <lineage>
        <taxon>Bacteria</taxon>
        <taxon>Bacillati</taxon>
        <taxon>Actinomycetota</taxon>
        <taxon>Actinomycetes</taxon>
        <taxon>Propionibacteriales</taxon>
        <taxon>Nocardioidaceae</taxon>
        <taxon>environmental samples</taxon>
    </lineage>
</organism>
<evidence type="ECO:0000313" key="2">
    <source>
        <dbReference type="EMBL" id="CAA9327188.1"/>
    </source>
</evidence>
<dbReference type="EMBL" id="CADCUH010000038">
    <property type="protein sequence ID" value="CAA9327188.1"/>
    <property type="molecule type" value="Genomic_DNA"/>
</dbReference>
<dbReference type="PANTHER" id="PTHR43441:SF10">
    <property type="entry name" value="ACETYLTRANSFERASE"/>
    <property type="match status" value="1"/>
</dbReference>
<feature type="domain" description="N-acetyltransferase" evidence="1">
    <location>
        <begin position="19"/>
        <end position="190"/>
    </location>
</feature>
<dbReference type="Pfam" id="PF13302">
    <property type="entry name" value="Acetyltransf_3"/>
    <property type="match status" value="1"/>
</dbReference>
<dbReference type="InterPro" id="IPR051908">
    <property type="entry name" value="Ribosomal_N-acetyltransferase"/>
</dbReference>
<dbReference type="GO" id="GO:1990189">
    <property type="term" value="F:protein N-terminal-serine acetyltransferase activity"/>
    <property type="evidence" value="ECO:0007669"/>
    <property type="project" value="TreeGrafter"/>
</dbReference>
<dbReference type="GO" id="GO:0005737">
    <property type="term" value="C:cytoplasm"/>
    <property type="evidence" value="ECO:0007669"/>
    <property type="project" value="TreeGrafter"/>
</dbReference>
<evidence type="ECO:0000259" key="1">
    <source>
        <dbReference type="PROSITE" id="PS51186"/>
    </source>
</evidence>
<gene>
    <name evidence="2" type="ORF">AVDCRST_MAG36-738</name>
</gene>
<accession>A0A6J4LAG2</accession>
<protein>
    <recommendedName>
        <fullName evidence="1">N-acetyltransferase domain-containing protein</fullName>
    </recommendedName>
</protein>
<dbReference type="SUPFAM" id="SSF55729">
    <property type="entry name" value="Acyl-CoA N-acyltransferases (Nat)"/>
    <property type="match status" value="2"/>
</dbReference>
<proteinExistence type="predicted"/>
<dbReference type="AlphaFoldDB" id="A0A6J4LAG2"/>
<dbReference type="PROSITE" id="PS51186">
    <property type="entry name" value="GNAT"/>
    <property type="match status" value="1"/>
</dbReference>
<reference evidence="2" key="1">
    <citation type="submission" date="2020-02" db="EMBL/GenBank/DDBJ databases">
        <authorList>
            <person name="Meier V. D."/>
        </authorList>
    </citation>
    <scope>NUCLEOTIDE SEQUENCE</scope>
    <source>
        <strain evidence="2">AVDCRST_MAG36</strain>
    </source>
</reference>